<evidence type="ECO:0000256" key="7">
    <source>
        <dbReference type="ARBA" id="ARBA00022833"/>
    </source>
</evidence>
<evidence type="ECO:0000256" key="5">
    <source>
        <dbReference type="ARBA" id="ARBA00022771"/>
    </source>
</evidence>
<evidence type="ECO:0000256" key="3">
    <source>
        <dbReference type="ARBA" id="ARBA00022679"/>
    </source>
</evidence>
<keyword evidence="5 8" id="KW-0863">Zinc-finger</keyword>
<dbReference type="InterPro" id="IPR013083">
    <property type="entry name" value="Znf_RING/FYVE/PHD"/>
</dbReference>
<keyword evidence="3 10" id="KW-0808">Transferase</keyword>
<dbReference type="AlphaFoldDB" id="A0A5B7AHT8"/>
<sequence length="346" mass="38325">MDQISSLTNQIANEEHFCSIYQSDFGHGMLPEGSTTYTPTAIQPSTEVLIISRRSSLPLSGATTRTIARGIAGTLNLLLSDAIEHIGNIISGSQNVSNSRTCITSSVNSILHLHFPPRISYALQYILQRSLLAAYGLTNHNGSSPSHLSICTASINENGSQNESDIDHMRWQYGESVLYMLRLADNSVEGLISLTILPAGNGVNFRLVPQEPEIPSFSQSLLFYVSDTLDHHRDMRLDVDNMSYEELLALEDHIGNVRTGLSEETIIKSIKHCKYFLFAEKNAEKDTCSICQEDYVEEDDLGTLNCGHWFHTECIKQWLGCKNLCPLCKSTALFTTGHTSPQIHSA</sequence>
<evidence type="ECO:0000256" key="6">
    <source>
        <dbReference type="ARBA" id="ARBA00022786"/>
    </source>
</evidence>
<dbReference type="Pfam" id="PF13639">
    <property type="entry name" value="zf-RING_2"/>
    <property type="match status" value="1"/>
</dbReference>
<protein>
    <recommendedName>
        <fullName evidence="2">RING-type E3 ubiquitin transferase</fullName>
        <ecNumber evidence="2">2.3.2.27</ecNumber>
    </recommendedName>
</protein>
<organism evidence="10">
    <name type="scientific">Davidia involucrata</name>
    <name type="common">Dove tree</name>
    <dbReference type="NCBI Taxonomy" id="16924"/>
    <lineage>
        <taxon>Eukaryota</taxon>
        <taxon>Viridiplantae</taxon>
        <taxon>Streptophyta</taxon>
        <taxon>Embryophyta</taxon>
        <taxon>Tracheophyta</taxon>
        <taxon>Spermatophyta</taxon>
        <taxon>Magnoliopsida</taxon>
        <taxon>eudicotyledons</taxon>
        <taxon>Gunneridae</taxon>
        <taxon>Pentapetalae</taxon>
        <taxon>asterids</taxon>
        <taxon>Cornales</taxon>
        <taxon>Nyssaceae</taxon>
        <taxon>Davidia</taxon>
    </lineage>
</organism>
<dbReference type="Gene3D" id="3.30.40.10">
    <property type="entry name" value="Zinc/RING finger domain, C3HC4 (zinc finger)"/>
    <property type="match status" value="1"/>
</dbReference>
<keyword evidence="7" id="KW-0862">Zinc</keyword>
<dbReference type="GO" id="GO:0008270">
    <property type="term" value="F:zinc ion binding"/>
    <property type="evidence" value="ECO:0007669"/>
    <property type="project" value="UniProtKB-KW"/>
</dbReference>
<gene>
    <name evidence="10" type="ORF">Din_025711</name>
</gene>
<proteinExistence type="predicted"/>
<keyword evidence="4" id="KW-0479">Metal-binding</keyword>
<keyword evidence="6" id="KW-0833">Ubl conjugation pathway</keyword>
<accession>A0A5B7AHT8</accession>
<reference evidence="10" key="1">
    <citation type="submission" date="2019-08" db="EMBL/GenBank/DDBJ databases">
        <title>Reference gene set and small RNA set construction with multiple tissues from Davidia involucrata Baill.</title>
        <authorList>
            <person name="Yang H."/>
            <person name="Zhou C."/>
            <person name="Li G."/>
            <person name="Wang J."/>
            <person name="Gao P."/>
            <person name="Wang M."/>
            <person name="Wang R."/>
            <person name="Zhao Y."/>
        </authorList>
    </citation>
    <scope>NUCLEOTIDE SEQUENCE</scope>
    <source>
        <tissue evidence="10">Mixed with DoveR01_LX</tissue>
    </source>
</reference>
<evidence type="ECO:0000256" key="4">
    <source>
        <dbReference type="ARBA" id="ARBA00022723"/>
    </source>
</evidence>
<dbReference type="InterPro" id="IPR001841">
    <property type="entry name" value="Znf_RING"/>
</dbReference>
<comment type="catalytic activity">
    <reaction evidence="1">
        <text>S-ubiquitinyl-[E2 ubiquitin-conjugating enzyme]-L-cysteine + [acceptor protein]-L-lysine = [E2 ubiquitin-conjugating enzyme]-L-cysteine + N(6)-ubiquitinyl-[acceptor protein]-L-lysine.</text>
        <dbReference type="EC" id="2.3.2.27"/>
    </reaction>
</comment>
<name>A0A5B7AHT8_DAVIN</name>
<dbReference type="SMART" id="SM00184">
    <property type="entry name" value="RING"/>
    <property type="match status" value="1"/>
</dbReference>
<keyword evidence="10" id="KW-0012">Acyltransferase</keyword>
<dbReference type="PANTHER" id="PTHR22937">
    <property type="entry name" value="E3 UBIQUITIN-PROTEIN LIGASE RNF165"/>
    <property type="match status" value="1"/>
</dbReference>
<evidence type="ECO:0000313" key="10">
    <source>
        <dbReference type="EMBL" id="MPA56270.1"/>
    </source>
</evidence>
<feature type="domain" description="RING-type" evidence="9">
    <location>
        <begin position="288"/>
        <end position="329"/>
    </location>
</feature>
<evidence type="ECO:0000256" key="2">
    <source>
        <dbReference type="ARBA" id="ARBA00012483"/>
    </source>
</evidence>
<evidence type="ECO:0000259" key="9">
    <source>
        <dbReference type="PROSITE" id="PS50089"/>
    </source>
</evidence>
<dbReference type="InterPro" id="IPR045191">
    <property type="entry name" value="MBR1/2-like"/>
</dbReference>
<dbReference type="EMBL" id="GHES01025711">
    <property type="protein sequence ID" value="MPA56270.1"/>
    <property type="molecule type" value="Transcribed_RNA"/>
</dbReference>
<dbReference type="PROSITE" id="PS50089">
    <property type="entry name" value="ZF_RING_2"/>
    <property type="match status" value="1"/>
</dbReference>
<evidence type="ECO:0000256" key="1">
    <source>
        <dbReference type="ARBA" id="ARBA00000900"/>
    </source>
</evidence>
<evidence type="ECO:0000256" key="8">
    <source>
        <dbReference type="PROSITE-ProRule" id="PRU00175"/>
    </source>
</evidence>
<dbReference type="EC" id="2.3.2.27" evidence="2"/>
<dbReference type="SUPFAM" id="SSF57850">
    <property type="entry name" value="RING/U-box"/>
    <property type="match status" value="1"/>
</dbReference>
<dbReference type="PANTHER" id="PTHR22937:SF208">
    <property type="entry name" value="RING-TYPE E3 UBIQUITIN TRANSFERASE"/>
    <property type="match status" value="1"/>
</dbReference>
<dbReference type="GO" id="GO:0061630">
    <property type="term" value="F:ubiquitin protein ligase activity"/>
    <property type="evidence" value="ECO:0007669"/>
    <property type="project" value="UniProtKB-EC"/>
</dbReference>